<sequence length="45" mass="4993">MGKRFLSFGHLGFDSDGSYCSLFCFFDLPVVPGNIMSSMVLQQGR</sequence>
<dbReference type="Proteomes" id="UP000032266">
    <property type="component" value="Chromosome"/>
</dbReference>
<dbReference type="STRING" id="1445510.YC6258_05323"/>
<evidence type="ECO:0000313" key="2">
    <source>
        <dbReference type="Proteomes" id="UP000032266"/>
    </source>
</evidence>
<organism evidence="1 2">
    <name type="scientific">Gynuella sunshinyii YC6258</name>
    <dbReference type="NCBI Taxonomy" id="1445510"/>
    <lineage>
        <taxon>Bacteria</taxon>
        <taxon>Pseudomonadati</taxon>
        <taxon>Pseudomonadota</taxon>
        <taxon>Gammaproteobacteria</taxon>
        <taxon>Oceanospirillales</taxon>
        <taxon>Saccharospirillaceae</taxon>
        <taxon>Gynuella</taxon>
    </lineage>
</organism>
<dbReference type="AlphaFoldDB" id="A0A0C5VVM5"/>
<dbReference type="HOGENOM" id="CLU_3200435_0_0_6"/>
<reference evidence="1 2" key="1">
    <citation type="submission" date="2014-01" db="EMBL/GenBank/DDBJ databases">
        <title>Full genme sequencing of cellulolytic bacterium Gynuella sunshinyii YC6258T gen. nov., sp. nov.</title>
        <authorList>
            <person name="Khan H."/>
            <person name="Chung E.J."/>
            <person name="Chung Y.R."/>
        </authorList>
    </citation>
    <scope>NUCLEOTIDE SEQUENCE [LARGE SCALE GENOMIC DNA]</scope>
    <source>
        <strain evidence="1 2">YC6258</strain>
    </source>
</reference>
<protein>
    <submittedName>
        <fullName evidence="1">Uncharacterized protein</fullName>
    </submittedName>
</protein>
<name>A0A0C5VVM5_9GAMM</name>
<dbReference type="KEGG" id="gsn:YC6258_05323"/>
<keyword evidence="2" id="KW-1185">Reference proteome</keyword>
<proteinExistence type="predicted"/>
<dbReference type="EMBL" id="CP007142">
    <property type="protein sequence ID" value="AJQ97353.1"/>
    <property type="molecule type" value="Genomic_DNA"/>
</dbReference>
<accession>A0A0C5VVM5</accession>
<gene>
    <name evidence="1" type="ORF">YC6258_05323</name>
</gene>
<evidence type="ECO:0000313" key="1">
    <source>
        <dbReference type="EMBL" id="AJQ97353.1"/>
    </source>
</evidence>